<evidence type="ECO:0000313" key="1">
    <source>
        <dbReference type="EMBL" id="OPF88231.1"/>
    </source>
</evidence>
<reference evidence="1 2" key="1">
    <citation type="submission" date="2017-02" db="EMBL/GenBank/DDBJ databases">
        <title>Vagococcus cremeus sp. nov., isolated from the small intestine of a marten, Martes flavigula.</title>
        <authorList>
            <person name="Tak E.J."/>
            <person name="Bae J.-W."/>
        </authorList>
    </citation>
    <scope>NUCLEOTIDE SEQUENCE [LARGE SCALE GENOMIC DNA]</scope>
    <source>
        <strain evidence="1 2">D7T301</strain>
    </source>
</reference>
<name>A0A1V4DIG6_9ENTE</name>
<dbReference type="Proteomes" id="UP000189970">
    <property type="component" value="Unassembled WGS sequence"/>
</dbReference>
<comment type="caution">
    <text evidence="1">The sequence shown here is derived from an EMBL/GenBank/DDBJ whole genome shotgun (WGS) entry which is preliminary data.</text>
</comment>
<accession>A0A1V4DIG6</accession>
<protein>
    <submittedName>
        <fullName evidence="1">Uncharacterized protein</fullName>
    </submittedName>
</protein>
<proteinExistence type="predicted"/>
<dbReference type="EMBL" id="MVAB01000001">
    <property type="protein sequence ID" value="OPF88231.1"/>
    <property type="molecule type" value="Genomic_DNA"/>
</dbReference>
<dbReference type="AlphaFoldDB" id="A0A1V4DIG6"/>
<evidence type="ECO:0000313" key="2">
    <source>
        <dbReference type="Proteomes" id="UP000189970"/>
    </source>
</evidence>
<keyword evidence="2" id="KW-1185">Reference proteome</keyword>
<dbReference type="RefSeq" id="WP_079347343.1">
    <property type="nucleotide sequence ID" value="NZ_MVAB01000001.1"/>
</dbReference>
<gene>
    <name evidence="1" type="ORF">BW731_08625</name>
</gene>
<sequence length="75" mass="8727">MIKAVQYFNGEQLINLVVGENRVKEINLINDNQLLIEMVSGNEKIIISPFIEVLKEKVQSDDMLDFMEELYSNEH</sequence>
<organism evidence="1 2">
    <name type="scientific">Vagococcus martis</name>
    <dbReference type="NCBI Taxonomy" id="1768210"/>
    <lineage>
        <taxon>Bacteria</taxon>
        <taxon>Bacillati</taxon>
        <taxon>Bacillota</taxon>
        <taxon>Bacilli</taxon>
        <taxon>Lactobacillales</taxon>
        <taxon>Enterococcaceae</taxon>
        <taxon>Vagococcus</taxon>
    </lineage>
</organism>